<dbReference type="AlphaFoldDB" id="A0A8R1E520"/>
<sequence length="139" mass="15746">MSKCHLSLVTCHVSHVTCHIVTLSHCHLVTLSHCHLSHCQLSLVKLSIVKMTIVTSQNGYCQKNPGLEGKLPIIVDFITFESIIDIFRVDYQHDRHGDNRSRVESRKSTVSIIERKSKVEKSGVSIIEVESRVESRPCR</sequence>
<dbReference type="EnsemblMetazoa" id="CJA21749.1">
    <property type="protein sequence ID" value="CJA21749.1"/>
    <property type="gene ID" value="WBGene00177321"/>
</dbReference>
<evidence type="ECO:0000313" key="2">
    <source>
        <dbReference type="Proteomes" id="UP000005237"/>
    </source>
</evidence>
<evidence type="ECO:0000313" key="1">
    <source>
        <dbReference type="EnsemblMetazoa" id="CJA21749.1"/>
    </source>
</evidence>
<dbReference type="Proteomes" id="UP000005237">
    <property type="component" value="Unassembled WGS sequence"/>
</dbReference>
<organism evidence="1 2">
    <name type="scientific">Caenorhabditis japonica</name>
    <dbReference type="NCBI Taxonomy" id="281687"/>
    <lineage>
        <taxon>Eukaryota</taxon>
        <taxon>Metazoa</taxon>
        <taxon>Ecdysozoa</taxon>
        <taxon>Nematoda</taxon>
        <taxon>Chromadorea</taxon>
        <taxon>Rhabditida</taxon>
        <taxon>Rhabditina</taxon>
        <taxon>Rhabditomorpha</taxon>
        <taxon>Rhabditoidea</taxon>
        <taxon>Rhabditidae</taxon>
        <taxon>Peloderinae</taxon>
        <taxon>Caenorhabditis</taxon>
    </lineage>
</organism>
<name>A0A8R1E520_CAEJA</name>
<proteinExistence type="predicted"/>
<accession>A0A8R1E520</accession>
<reference evidence="2" key="1">
    <citation type="submission" date="2010-08" db="EMBL/GenBank/DDBJ databases">
        <authorList>
            <consortium name="Caenorhabditis japonica Sequencing Consortium"/>
            <person name="Wilson R.K."/>
        </authorList>
    </citation>
    <scope>NUCLEOTIDE SEQUENCE [LARGE SCALE GENOMIC DNA]</scope>
    <source>
        <strain evidence="2">DF5081</strain>
    </source>
</reference>
<protein>
    <submittedName>
        <fullName evidence="1">Uncharacterized protein</fullName>
    </submittedName>
</protein>
<reference evidence="1" key="2">
    <citation type="submission" date="2022-06" db="UniProtKB">
        <authorList>
            <consortium name="EnsemblMetazoa"/>
        </authorList>
    </citation>
    <scope>IDENTIFICATION</scope>
    <source>
        <strain evidence="1">DF5081</strain>
    </source>
</reference>
<keyword evidence="2" id="KW-1185">Reference proteome</keyword>